<sequence>MDITSIEKKLKALEANTKAEFGIMTPQHMVEHLTLTVKISYGRIKIPEFEPSEKQLFQKRALLDSTMEFPRGVLAPNMKAGELLPLRNSSLDEAKKQLIESLTGYTTFFNSSPDASSVHPRFGKLNYSEWEKFHPKHFKHHFGQFGIW</sequence>
<name>A0ABY1NK75_9BACT</name>
<keyword evidence="2" id="KW-1185">Reference proteome</keyword>
<organism evidence="1 2">
    <name type="scientific">Algoriphagus winogradskyi</name>
    <dbReference type="NCBI Taxonomy" id="237017"/>
    <lineage>
        <taxon>Bacteria</taxon>
        <taxon>Pseudomonadati</taxon>
        <taxon>Bacteroidota</taxon>
        <taxon>Cytophagia</taxon>
        <taxon>Cytophagales</taxon>
        <taxon>Cyclobacteriaceae</taxon>
        <taxon>Algoriphagus</taxon>
    </lineage>
</organism>
<dbReference type="EMBL" id="FXUA01000001">
    <property type="protein sequence ID" value="SMP09837.1"/>
    <property type="molecule type" value="Genomic_DNA"/>
</dbReference>
<evidence type="ECO:0000313" key="2">
    <source>
        <dbReference type="Proteomes" id="UP001157915"/>
    </source>
</evidence>
<reference evidence="1 2" key="1">
    <citation type="submission" date="2017-05" db="EMBL/GenBank/DDBJ databases">
        <authorList>
            <person name="Varghese N."/>
            <person name="Submissions S."/>
        </authorList>
    </citation>
    <scope>NUCLEOTIDE SEQUENCE [LARGE SCALE GENOMIC DNA]</scope>
    <source>
        <strain evidence="1 2">DSM 15360</strain>
    </source>
</reference>
<dbReference type="RefSeq" id="WP_283411803.1">
    <property type="nucleotide sequence ID" value="NZ_FXUA01000001.1"/>
</dbReference>
<evidence type="ECO:0000313" key="1">
    <source>
        <dbReference type="EMBL" id="SMP09837.1"/>
    </source>
</evidence>
<accession>A0ABY1NK75</accession>
<dbReference type="InterPro" id="IPR011463">
    <property type="entry name" value="DUF1569"/>
</dbReference>
<evidence type="ECO:0008006" key="3">
    <source>
        <dbReference type="Google" id="ProtNLM"/>
    </source>
</evidence>
<dbReference type="Gene3D" id="1.20.120.450">
    <property type="entry name" value="dinb family like domain"/>
    <property type="match status" value="1"/>
</dbReference>
<gene>
    <name evidence="1" type="ORF">SAMN06265367_101891</name>
</gene>
<comment type="caution">
    <text evidence="1">The sequence shown here is derived from an EMBL/GenBank/DDBJ whole genome shotgun (WGS) entry which is preliminary data.</text>
</comment>
<protein>
    <recommendedName>
        <fullName evidence="3">Oxepin-CoA hydrolase / 3-oxo-5,6-dehydrosuberyl-CoA semialdehyde dehydrogenase</fullName>
    </recommendedName>
</protein>
<dbReference type="Proteomes" id="UP001157915">
    <property type="component" value="Unassembled WGS sequence"/>
</dbReference>
<dbReference type="Pfam" id="PF07606">
    <property type="entry name" value="DUF1569"/>
    <property type="match status" value="1"/>
</dbReference>
<dbReference type="InterPro" id="IPR034660">
    <property type="entry name" value="DinB/YfiT-like"/>
</dbReference>
<proteinExistence type="predicted"/>